<name>A0A4S4KZH9_9AGAM</name>
<sequence>MLHYEPADRVPASSYQSALPKDLEDLVDSVLNGGPLIMEDFDLSTIDYATMFGHEAPGRDDEALRYSVANTAGFSAHRLHQSFYPDQMNDSGMAFHSAQEPIVYLQTTAYGRCQPSLHRSPYANESTTPSVSAGSPFSAGFTAGSELPSDTATASSSLPSPTQHSEYGSPTCSPPYLSPALSPWPPVASHQWPTAPTPIAQSVHGAGTCWKGEDPARINICGSYEGLPSWAGDQEVGHDAGSSTISHAQQQTEVNDLQSNNFTSEASDRDGPVAGLQSTDFVKESDGGRLTQPPRKARKTKMRSGRPKATTQRWVCFHPACEDKDGRQIDFNRMSDLKRHWRTAKVHVPDPAYECHFLGCSAKLTRLETYKQHVKLHERSVIVQVGRRNGGVMGQKGRVRRAAD</sequence>
<feature type="region of interest" description="Disordered" evidence="1">
    <location>
        <begin position="120"/>
        <end position="173"/>
    </location>
</feature>
<evidence type="ECO:0000256" key="1">
    <source>
        <dbReference type="SAM" id="MobiDB-lite"/>
    </source>
</evidence>
<organism evidence="3 4">
    <name type="scientific">Bondarzewia mesenterica</name>
    <dbReference type="NCBI Taxonomy" id="1095465"/>
    <lineage>
        <taxon>Eukaryota</taxon>
        <taxon>Fungi</taxon>
        <taxon>Dikarya</taxon>
        <taxon>Basidiomycota</taxon>
        <taxon>Agaricomycotina</taxon>
        <taxon>Agaricomycetes</taxon>
        <taxon>Russulales</taxon>
        <taxon>Bondarzewiaceae</taxon>
        <taxon>Bondarzewia</taxon>
    </lineage>
</organism>
<comment type="caution">
    <text evidence="3">The sequence shown here is derived from an EMBL/GenBank/DDBJ whole genome shotgun (WGS) entry which is preliminary data.</text>
</comment>
<protein>
    <recommendedName>
        <fullName evidence="2">C2H2-type domain-containing protein</fullName>
    </recommendedName>
</protein>
<feature type="region of interest" description="Disordered" evidence="1">
    <location>
        <begin position="261"/>
        <end position="309"/>
    </location>
</feature>
<keyword evidence="4" id="KW-1185">Reference proteome</keyword>
<feature type="compositionally biased region" description="Basic residues" evidence="1">
    <location>
        <begin position="295"/>
        <end position="306"/>
    </location>
</feature>
<reference evidence="3 4" key="1">
    <citation type="submission" date="2019-02" db="EMBL/GenBank/DDBJ databases">
        <title>Genome sequencing of the rare red list fungi Bondarzewia mesenterica.</title>
        <authorList>
            <person name="Buettner E."/>
            <person name="Kellner H."/>
        </authorList>
    </citation>
    <scope>NUCLEOTIDE SEQUENCE [LARGE SCALE GENOMIC DNA]</scope>
    <source>
        <strain evidence="3 4">DSM 108281</strain>
    </source>
</reference>
<evidence type="ECO:0000259" key="2">
    <source>
        <dbReference type="PROSITE" id="PS00028"/>
    </source>
</evidence>
<dbReference type="OrthoDB" id="6365676at2759"/>
<feature type="compositionally biased region" description="Polar residues" evidence="1">
    <location>
        <begin position="123"/>
        <end position="135"/>
    </location>
</feature>
<evidence type="ECO:0000313" key="4">
    <source>
        <dbReference type="Proteomes" id="UP000310158"/>
    </source>
</evidence>
<proteinExistence type="predicted"/>
<feature type="domain" description="C2H2-type" evidence="2">
    <location>
        <begin position="355"/>
        <end position="377"/>
    </location>
</feature>
<feature type="compositionally biased region" description="Low complexity" evidence="1">
    <location>
        <begin position="147"/>
        <end position="162"/>
    </location>
</feature>
<dbReference type="Proteomes" id="UP000310158">
    <property type="component" value="Unassembled WGS sequence"/>
</dbReference>
<gene>
    <name evidence="3" type="ORF">EW146_g10200</name>
</gene>
<accession>A0A4S4KZH9</accession>
<dbReference type="EMBL" id="SGPL01001173">
    <property type="protein sequence ID" value="THH04359.1"/>
    <property type="molecule type" value="Genomic_DNA"/>
</dbReference>
<dbReference type="AlphaFoldDB" id="A0A4S4KZH9"/>
<dbReference type="InterPro" id="IPR013087">
    <property type="entry name" value="Znf_C2H2_type"/>
</dbReference>
<evidence type="ECO:0000313" key="3">
    <source>
        <dbReference type="EMBL" id="THH04359.1"/>
    </source>
</evidence>
<dbReference type="PROSITE" id="PS00028">
    <property type="entry name" value="ZINC_FINGER_C2H2_1"/>
    <property type="match status" value="1"/>
</dbReference>